<evidence type="ECO:0000256" key="1">
    <source>
        <dbReference type="SAM" id="Phobius"/>
    </source>
</evidence>
<evidence type="ECO:0000313" key="2">
    <source>
        <dbReference type="EMBL" id="OQP65205.1"/>
    </source>
</evidence>
<keyword evidence="3" id="KW-1185">Reference proteome</keyword>
<dbReference type="OrthoDB" id="676797at2"/>
<evidence type="ECO:0000313" key="3">
    <source>
        <dbReference type="Proteomes" id="UP000192796"/>
    </source>
</evidence>
<reference evidence="2 3" key="1">
    <citation type="submission" date="2016-03" db="EMBL/GenBank/DDBJ databases">
        <title>Niastella vici sp. nov., isolated from farmland soil.</title>
        <authorList>
            <person name="Chen L."/>
            <person name="Wang D."/>
            <person name="Yang S."/>
            <person name="Wang G."/>
        </authorList>
    </citation>
    <scope>NUCLEOTIDE SEQUENCE [LARGE SCALE GENOMIC DNA]</scope>
    <source>
        <strain evidence="2 3">DJ57</strain>
    </source>
</reference>
<keyword evidence="1" id="KW-1133">Transmembrane helix</keyword>
<sequence length="163" mass="18669">MPDHRRLLLISVLVLTTLLFIDFLILHEFLPERIPGTPIVISGLFLFVCYEVLFYTVFKRILKEDDTISVTYLAIFACLIVLFSEIIFQTYRLTTFSYITNEDRIRIFLIGVLGLSAFAGVLALPIAVDVKYKNRWITTLLNVGVGLAFYFVSPYVLSFIKGE</sequence>
<proteinExistence type="predicted"/>
<gene>
    <name evidence="2" type="ORF">A3860_16155</name>
</gene>
<keyword evidence="1" id="KW-0472">Membrane</keyword>
<keyword evidence="1" id="KW-0812">Transmembrane</keyword>
<protein>
    <submittedName>
        <fullName evidence="2">Uncharacterized protein</fullName>
    </submittedName>
</protein>
<dbReference type="EMBL" id="LVYD01000024">
    <property type="protein sequence ID" value="OQP65205.1"/>
    <property type="molecule type" value="Genomic_DNA"/>
</dbReference>
<accession>A0A1V9G3I8</accession>
<dbReference type="Proteomes" id="UP000192796">
    <property type="component" value="Unassembled WGS sequence"/>
</dbReference>
<feature type="transmembrane region" description="Helical" evidence="1">
    <location>
        <begin position="108"/>
        <end position="128"/>
    </location>
</feature>
<dbReference type="AlphaFoldDB" id="A0A1V9G3I8"/>
<name>A0A1V9G3I8_9BACT</name>
<comment type="caution">
    <text evidence="2">The sequence shown here is derived from an EMBL/GenBank/DDBJ whole genome shotgun (WGS) entry which is preliminary data.</text>
</comment>
<dbReference type="STRING" id="1703345.A3860_16155"/>
<feature type="transmembrane region" description="Helical" evidence="1">
    <location>
        <begin position="70"/>
        <end position="88"/>
    </location>
</feature>
<organism evidence="2 3">
    <name type="scientific">Niastella vici</name>
    <dbReference type="NCBI Taxonomy" id="1703345"/>
    <lineage>
        <taxon>Bacteria</taxon>
        <taxon>Pseudomonadati</taxon>
        <taxon>Bacteroidota</taxon>
        <taxon>Chitinophagia</taxon>
        <taxon>Chitinophagales</taxon>
        <taxon>Chitinophagaceae</taxon>
        <taxon>Niastella</taxon>
    </lineage>
</organism>
<feature type="transmembrane region" description="Helical" evidence="1">
    <location>
        <begin position="140"/>
        <end position="160"/>
    </location>
</feature>
<feature type="transmembrane region" description="Helical" evidence="1">
    <location>
        <begin position="39"/>
        <end position="58"/>
    </location>
</feature>
<dbReference type="RefSeq" id="WP_081145979.1">
    <property type="nucleotide sequence ID" value="NZ_LVYD01000024.1"/>
</dbReference>
<feature type="transmembrane region" description="Helical" evidence="1">
    <location>
        <begin position="7"/>
        <end position="27"/>
    </location>
</feature>